<dbReference type="Gene3D" id="4.10.60.10">
    <property type="entry name" value="Zinc finger, CCHC-type"/>
    <property type="match status" value="1"/>
</dbReference>
<organism evidence="4 5">
    <name type="scientific">Patiria miniata</name>
    <name type="common">Bat star</name>
    <name type="synonym">Asterina miniata</name>
    <dbReference type="NCBI Taxonomy" id="46514"/>
    <lineage>
        <taxon>Eukaryota</taxon>
        <taxon>Metazoa</taxon>
        <taxon>Echinodermata</taxon>
        <taxon>Eleutherozoa</taxon>
        <taxon>Asterozoa</taxon>
        <taxon>Asteroidea</taxon>
        <taxon>Valvatacea</taxon>
        <taxon>Valvatida</taxon>
        <taxon>Asterinidae</taxon>
        <taxon>Patiria</taxon>
    </lineage>
</organism>
<accession>A0A913YZA2</accession>
<feature type="region of interest" description="Disordered" evidence="2">
    <location>
        <begin position="235"/>
        <end position="258"/>
    </location>
</feature>
<feature type="region of interest" description="Disordered" evidence="2">
    <location>
        <begin position="161"/>
        <end position="199"/>
    </location>
</feature>
<dbReference type="InterPro" id="IPR001878">
    <property type="entry name" value="Znf_CCHC"/>
</dbReference>
<name>A0A913YZA2_PATMI</name>
<evidence type="ECO:0000259" key="3">
    <source>
        <dbReference type="PROSITE" id="PS50158"/>
    </source>
</evidence>
<evidence type="ECO:0000256" key="2">
    <source>
        <dbReference type="SAM" id="MobiDB-lite"/>
    </source>
</evidence>
<dbReference type="SMART" id="SM00343">
    <property type="entry name" value="ZnF_C2HC"/>
    <property type="match status" value="1"/>
</dbReference>
<dbReference type="EnsemblMetazoa" id="XM_038188970.1">
    <property type="protein sequence ID" value="XP_038044898.1"/>
    <property type="gene ID" value="LOC119719491"/>
</dbReference>
<dbReference type="GO" id="GO:0003676">
    <property type="term" value="F:nucleic acid binding"/>
    <property type="evidence" value="ECO:0007669"/>
    <property type="project" value="InterPro"/>
</dbReference>
<sequence length="258" mass="28553">MSLNEQSSSAQEVPVSLKLVGDTIKAALGDFKGYLDTSLASFKKDSERKQQTTSEQVQQLKRASELSFRFKGNKTQYDFNAGIVEKLGRAENCLKEDDGGSAKSLVTEVIADVKKRNKLIRLADKSDAGWTAVDEYLSDELASNSEDDKRIRQAQARAVRKKRLQKSSQLANKRQRQNATLEQFSPSTSGTGLFRSFQPNRRFMPGATSAWSAGPKPTDLCFACGKPGHWRRNCGQQRQAMVGGKEPAGGSTTQPRQW</sequence>
<dbReference type="Proteomes" id="UP000887568">
    <property type="component" value="Unplaced"/>
</dbReference>
<keyword evidence="1" id="KW-0862">Zinc</keyword>
<dbReference type="OMA" id="NDICFAC"/>
<dbReference type="OrthoDB" id="10068488at2759"/>
<keyword evidence="1" id="KW-0863">Zinc-finger</keyword>
<keyword evidence="1" id="KW-0479">Metal-binding</keyword>
<dbReference type="InterPro" id="IPR036875">
    <property type="entry name" value="Znf_CCHC_sf"/>
</dbReference>
<dbReference type="Pfam" id="PF00098">
    <property type="entry name" value="zf-CCHC"/>
    <property type="match status" value="1"/>
</dbReference>
<dbReference type="RefSeq" id="XP_038044898.1">
    <property type="nucleotide sequence ID" value="XM_038188970.1"/>
</dbReference>
<dbReference type="RefSeq" id="XP_038044900.1">
    <property type="nucleotide sequence ID" value="XM_038188972.1"/>
</dbReference>
<dbReference type="GO" id="GO:0008270">
    <property type="term" value="F:zinc ion binding"/>
    <property type="evidence" value="ECO:0007669"/>
    <property type="project" value="UniProtKB-KW"/>
</dbReference>
<proteinExistence type="predicted"/>
<dbReference type="PROSITE" id="PS50158">
    <property type="entry name" value="ZF_CCHC"/>
    <property type="match status" value="1"/>
</dbReference>
<protein>
    <recommendedName>
        <fullName evidence="3">CCHC-type domain-containing protein</fullName>
    </recommendedName>
</protein>
<dbReference type="EnsemblMetazoa" id="XM_038188972.1">
    <property type="protein sequence ID" value="XP_038044900.1"/>
    <property type="gene ID" value="LOC119719491"/>
</dbReference>
<feature type="compositionally biased region" description="Polar residues" evidence="2">
    <location>
        <begin position="167"/>
        <end position="191"/>
    </location>
</feature>
<feature type="domain" description="CCHC-type" evidence="3">
    <location>
        <begin position="221"/>
        <end position="234"/>
    </location>
</feature>
<dbReference type="SUPFAM" id="SSF57756">
    <property type="entry name" value="Retrovirus zinc finger-like domains"/>
    <property type="match status" value="1"/>
</dbReference>
<dbReference type="GeneID" id="119719491"/>
<evidence type="ECO:0000256" key="1">
    <source>
        <dbReference type="PROSITE-ProRule" id="PRU00047"/>
    </source>
</evidence>
<reference evidence="4" key="1">
    <citation type="submission" date="2022-11" db="UniProtKB">
        <authorList>
            <consortium name="EnsemblMetazoa"/>
        </authorList>
    </citation>
    <scope>IDENTIFICATION</scope>
</reference>
<evidence type="ECO:0000313" key="4">
    <source>
        <dbReference type="EnsemblMetazoa" id="XP_038044898.1"/>
    </source>
</evidence>
<dbReference type="AlphaFoldDB" id="A0A913YZA2"/>
<keyword evidence="5" id="KW-1185">Reference proteome</keyword>
<evidence type="ECO:0000313" key="5">
    <source>
        <dbReference type="Proteomes" id="UP000887568"/>
    </source>
</evidence>